<dbReference type="OrthoDB" id="190523at2759"/>
<protein>
    <recommendedName>
        <fullName evidence="3">Fungal lipase-type domain-containing protein</fullName>
    </recommendedName>
</protein>
<keyword evidence="5" id="KW-1185">Reference proteome</keyword>
<dbReference type="Proteomes" id="UP001165085">
    <property type="component" value="Unassembled WGS sequence"/>
</dbReference>
<keyword evidence="1" id="KW-0472">Membrane</keyword>
<dbReference type="SUPFAM" id="SSF53474">
    <property type="entry name" value="alpha/beta-Hydrolases"/>
    <property type="match status" value="1"/>
</dbReference>
<feature type="transmembrane region" description="Helical" evidence="1">
    <location>
        <begin position="525"/>
        <end position="549"/>
    </location>
</feature>
<evidence type="ECO:0000259" key="3">
    <source>
        <dbReference type="Pfam" id="PF01764"/>
    </source>
</evidence>
<dbReference type="EMBL" id="BRXY01000040">
    <property type="protein sequence ID" value="GMH56463.1"/>
    <property type="molecule type" value="Genomic_DNA"/>
</dbReference>
<feature type="domain" description="Fungal lipase-type" evidence="3">
    <location>
        <begin position="307"/>
        <end position="372"/>
    </location>
</feature>
<comment type="caution">
    <text evidence="4">The sequence shown here is derived from an EMBL/GenBank/DDBJ whole genome shotgun (WGS) entry which is preliminary data.</text>
</comment>
<dbReference type="GO" id="GO:0006629">
    <property type="term" value="P:lipid metabolic process"/>
    <property type="evidence" value="ECO:0007669"/>
    <property type="project" value="InterPro"/>
</dbReference>
<sequence>MKVIFLFSLLCLLNSCSALEAFRRLQVVKNEDMHPMQAEDHPASSVGGLRLSKLYHWHPDEPSLLQEHVMEEDEYRRRLELGVYNFTEGCCSLKTERERVRTAAALNFHFYPYAYDELFDDDSGEVAWGKAEIYEKGDALDRTNGKLGATAEERAKNAELYQKKQQSFMASFLTSDALTEEWDPRHYPEDTFNEGSSTATGVAMGVYESSDGEKMIVFRGSYSTGDFDNIVKWIKDWILDRMEQRVKDSYTDMGYELTDEQKARSGGDVQSRCALRAGTTVFTQLHNTDLANNADGITKEDIKRYGYWPITKMMVRQVLPTSRSISSEGPTYITGHSQGGARASLVSMWLEKEDNVKYRTYAMSPVGVSCFSRKLSFLPGSTEGENLLHDVDPTYIHDQIVSYYHPFDFYALMDYQVGTVCKYGTSRLHTDLEGGSDLMHWVDKTVGYTGPELMVDMFQTIPADVFGKTRFWTHSILWMNIIFENATILLPDGTTDGGCSNEVLIPEGDPDKLCPEGDSDATCNALFLGVGVFLFALIVAVPLCCCACTHTCCFKRDKKDNMTIYERTVRPKVEKTVREMTRREPKVAPTEG</sequence>
<dbReference type="AlphaFoldDB" id="A0A9W7DVG2"/>
<keyword evidence="1" id="KW-1133">Transmembrane helix</keyword>
<gene>
    <name evidence="4" type="ORF">TrST_g9025</name>
</gene>
<dbReference type="InterPro" id="IPR029058">
    <property type="entry name" value="AB_hydrolase_fold"/>
</dbReference>
<reference evidence="5" key="1">
    <citation type="journal article" date="2023" name="Commun. Biol.">
        <title>Genome analysis of Parmales, the sister group of diatoms, reveals the evolutionary specialization of diatoms from phago-mixotrophs to photoautotrophs.</title>
        <authorList>
            <person name="Ban H."/>
            <person name="Sato S."/>
            <person name="Yoshikawa S."/>
            <person name="Yamada K."/>
            <person name="Nakamura Y."/>
            <person name="Ichinomiya M."/>
            <person name="Sato N."/>
            <person name="Blanc-Mathieu R."/>
            <person name="Endo H."/>
            <person name="Kuwata A."/>
            <person name="Ogata H."/>
        </authorList>
    </citation>
    <scope>NUCLEOTIDE SEQUENCE [LARGE SCALE GENOMIC DNA]</scope>
    <source>
        <strain evidence="5">NIES 3701</strain>
    </source>
</reference>
<feature type="chain" id="PRO_5040793821" description="Fungal lipase-type domain-containing protein" evidence="2">
    <location>
        <begin position="19"/>
        <end position="592"/>
    </location>
</feature>
<dbReference type="Pfam" id="PF01764">
    <property type="entry name" value="Lipase_3"/>
    <property type="match status" value="1"/>
</dbReference>
<dbReference type="InterPro" id="IPR002921">
    <property type="entry name" value="Fungal_lipase-type"/>
</dbReference>
<name>A0A9W7DVG2_9STRA</name>
<evidence type="ECO:0000313" key="5">
    <source>
        <dbReference type="Proteomes" id="UP001165085"/>
    </source>
</evidence>
<accession>A0A9W7DVG2</accession>
<evidence type="ECO:0000256" key="1">
    <source>
        <dbReference type="SAM" id="Phobius"/>
    </source>
</evidence>
<evidence type="ECO:0000256" key="2">
    <source>
        <dbReference type="SAM" id="SignalP"/>
    </source>
</evidence>
<proteinExistence type="predicted"/>
<evidence type="ECO:0000313" key="4">
    <source>
        <dbReference type="EMBL" id="GMH56463.1"/>
    </source>
</evidence>
<dbReference type="Gene3D" id="3.40.50.1820">
    <property type="entry name" value="alpha/beta hydrolase"/>
    <property type="match status" value="1"/>
</dbReference>
<organism evidence="4 5">
    <name type="scientific">Triparma strigata</name>
    <dbReference type="NCBI Taxonomy" id="1606541"/>
    <lineage>
        <taxon>Eukaryota</taxon>
        <taxon>Sar</taxon>
        <taxon>Stramenopiles</taxon>
        <taxon>Ochrophyta</taxon>
        <taxon>Bolidophyceae</taxon>
        <taxon>Parmales</taxon>
        <taxon>Triparmaceae</taxon>
        <taxon>Triparma</taxon>
    </lineage>
</organism>
<feature type="signal peptide" evidence="2">
    <location>
        <begin position="1"/>
        <end position="18"/>
    </location>
</feature>
<keyword evidence="2" id="KW-0732">Signal</keyword>
<keyword evidence="1" id="KW-0812">Transmembrane</keyword>